<name>A0A5C8PBD0_9HYPH</name>
<evidence type="ECO:0000313" key="2">
    <source>
        <dbReference type="Proteomes" id="UP000321638"/>
    </source>
</evidence>
<dbReference type="EMBL" id="VDUZ01000048">
    <property type="protein sequence ID" value="TXL71114.1"/>
    <property type="molecule type" value="Genomic_DNA"/>
</dbReference>
<dbReference type="InterPro" id="IPR018912">
    <property type="entry name" value="DUF2478"/>
</dbReference>
<protein>
    <submittedName>
        <fullName evidence="1">DUF2478 domain-containing protein</fullName>
    </submittedName>
</protein>
<sequence>MSEAVKKIAVVQGMQGAVVQDLFRVLAARWQGCARLAGVIAEDHGLPGRACSAGYLRSLASGERFAIFQDLGPGSAGCHLAGDGALAAAAAVRRDIATGCDLVLLSKFGKLEANGGGLRDAFGAAIEAQVPVLTSVSPAQLAAWKAFAAPLFTVVPADADRIDAWRRSVRPPNAPHAPEPATAGA</sequence>
<proteinExistence type="predicted"/>
<dbReference type="OrthoDB" id="5918880at2"/>
<organism evidence="1 2">
    <name type="scientific">Vineibacter terrae</name>
    <dbReference type="NCBI Taxonomy" id="2586908"/>
    <lineage>
        <taxon>Bacteria</taxon>
        <taxon>Pseudomonadati</taxon>
        <taxon>Pseudomonadota</taxon>
        <taxon>Alphaproteobacteria</taxon>
        <taxon>Hyphomicrobiales</taxon>
        <taxon>Vineibacter</taxon>
    </lineage>
</organism>
<gene>
    <name evidence="1" type="ORF">FHP25_31410</name>
</gene>
<accession>A0A5C8PBD0</accession>
<dbReference type="Proteomes" id="UP000321638">
    <property type="component" value="Unassembled WGS sequence"/>
</dbReference>
<dbReference type="Pfam" id="PF10649">
    <property type="entry name" value="DUF2478"/>
    <property type="match status" value="1"/>
</dbReference>
<evidence type="ECO:0000313" key="1">
    <source>
        <dbReference type="EMBL" id="TXL71114.1"/>
    </source>
</evidence>
<keyword evidence="2" id="KW-1185">Reference proteome</keyword>
<dbReference type="RefSeq" id="WP_147850962.1">
    <property type="nucleotide sequence ID" value="NZ_VDUZ01000048.1"/>
</dbReference>
<dbReference type="AlphaFoldDB" id="A0A5C8PBD0"/>
<comment type="caution">
    <text evidence="1">The sequence shown here is derived from an EMBL/GenBank/DDBJ whole genome shotgun (WGS) entry which is preliminary data.</text>
</comment>
<reference evidence="1 2" key="1">
    <citation type="submission" date="2019-06" db="EMBL/GenBank/DDBJ databases">
        <title>New taxonomy in bacterial strain CC-CFT640, isolated from vineyard.</title>
        <authorList>
            <person name="Lin S.-Y."/>
            <person name="Tsai C.-F."/>
            <person name="Young C.-C."/>
        </authorList>
    </citation>
    <scope>NUCLEOTIDE SEQUENCE [LARGE SCALE GENOMIC DNA]</scope>
    <source>
        <strain evidence="1 2">CC-CFT640</strain>
    </source>
</reference>